<evidence type="ECO:0000256" key="1">
    <source>
        <dbReference type="SAM" id="MobiDB-lite"/>
    </source>
</evidence>
<organism evidence="2 3">
    <name type="scientific">Tegillarca granosa</name>
    <name type="common">Malaysian cockle</name>
    <name type="synonym">Anadara granosa</name>
    <dbReference type="NCBI Taxonomy" id="220873"/>
    <lineage>
        <taxon>Eukaryota</taxon>
        <taxon>Metazoa</taxon>
        <taxon>Spiralia</taxon>
        <taxon>Lophotrochozoa</taxon>
        <taxon>Mollusca</taxon>
        <taxon>Bivalvia</taxon>
        <taxon>Autobranchia</taxon>
        <taxon>Pteriomorphia</taxon>
        <taxon>Arcoida</taxon>
        <taxon>Arcoidea</taxon>
        <taxon>Arcidae</taxon>
        <taxon>Tegillarca</taxon>
    </lineage>
</organism>
<evidence type="ECO:0000313" key="2">
    <source>
        <dbReference type="EMBL" id="KAJ8299137.1"/>
    </source>
</evidence>
<accession>A0ABQ9E1I7</accession>
<feature type="region of interest" description="Disordered" evidence="1">
    <location>
        <begin position="241"/>
        <end position="261"/>
    </location>
</feature>
<dbReference type="EMBL" id="JARBDR010000921">
    <property type="protein sequence ID" value="KAJ8299137.1"/>
    <property type="molecule type" value="Genomic_DNA"/>
</dbReference>
<reference evidence="2 3" key="1">
    <citation type="submission" date="2022-12" db="EMBL/GenBank/DDBJ databases">
        <title>Chromosome-level genome of Tegillarca granosa.</title>
        <authorList>
            <person name="Kim J."/>
        </authorList>
    </citation>
    <scope>NUCLEOTIDE SEQUENCE [LARGE SCALE GENOMIC DNA]</scope>
    <source>
        <strain evidence="2">Teg-2019</strain>
        <tissue evidence="2">Adductor muscle</tissue>
    </source>
</reference>
<dbReference type="Proteomes" id="UP001217089">
    <property type="component" value="Unassembled WGS sequence"/>
</dbReference>
<feature type="compositionally biased region" description="Basic residues" evidence="1">
    <location>
        <begin position="184"/>
        <end position="201"/>
    </location>
</feature>
<evidence type="ECO:0000313" key="3">
    <source>
        <dbReference type="Proteomes" id="UP001217089"/>
    </source>
</evidence>
<gene>
    <name evidence="2" type="ORF">KUTeg_023197</name>
</gene>
<name>A0ABQ9E1I7_TEGGR</name>
<feature type="region of interest" description="Disordered" evidence="1">
    <location>
        <begin position="181"/>
        <end position="217"/>
    </location>
</feature>
<keyword evidence="3" id="KW-1185">Reference proteome</keyword>
<proteinExistence type="predicted"/>
<protein>
    <submittedName>
        <fullName evidence="2">Uncharacterized protein</fullName>
    </submittedName>
</protein>
<comment type="caution">
    <text evidence="2">The sequence shown here is derived from an EMBL/GenBank/DDBJ whole genome shotgun (WGS) entry which is preliminary data.</text>
</comment>
<feature type="compositionally biased region" description="Polar residues" evidence="1">
    <location>
        <begin position="245"/>
        <end position="261"/>
    </location>
</feature>
<sequence length="380" mass="42142">MKTLVHLKTFDNKKHILANASPQPILPRPCMYSSAALQTYALIPIQNVGQNVQQAISGSGTTNQPMIVQVPPENNNNTQNASVNSSVQQMMEQADIQRKIKKKKMITIAPKAPLTSSNDSSVNIVKQAWLDAQNLTSDSDTEWATLASKTPSTQIEEKIENMSPEKELHAKKAKIKLPLPKPKFFNKKTPPSKKTRSRRKQTLVAKERSLMHDSSDEESDFIANLEKELPTPLKNILDKTEKSTESMATSTPFKSMGFSSPQLPSPIQGFTPLKKSMFMDGLFLDSDTDGKGFVISPDILRYKKMSPSVLRTPDSPNLDFNITPIKSSNMHDISMNNGHSLSKFIAEFPIDSELMEEGDGLPADLSNLNWSVGQQLDNDS</sequence>
<feature type="compositionally biased region" description="Basic and acidic residues" evidence="1">
    <location>
        <begin position="205"/>
        <end position="214"/>
    </location>
</feature>